<keyword evidence="6" id="KW-1185">Reference proteome</keyword>
<organism evidence="5 6">
    <name type="scientific">Aliishimia ponticola</name>
    <dbReference type="NCBI Taxonomy" id="2499833"/>
    <lineage>
        <taxon>Bacteria</taxon>
        <taxon>Pseudomonadati</taxon>
        <taxon>Pseudomonadota</taxon>
        <taxon>Alphaproteobacteria</taxon>
        <taxon>Rhodobacterales</taxon>
        <taxon>Paracoccaceae</taxon>
        <taxon>Aliishimia</taxon>
    </lineage>
</organism>
<evidence type="ECO:0000256" key="3">
    <source>
        <dbReference type="ARBA" id="ARBA00071493"/>
    </source>
</evidence>
<gene>
    <name evidence="5" type="ORF">E4Z66_15835</name>
</gene>
<dbReference type="RefSeq" id="WP_136464020.1">
    <property type="nucleotide sequence ID" value="NZ_SRKY01000004.1"/>
</dbReference>
<reference evidence="5 6" key="1">
    <citation type="submission" date="2019-04" db="EMBL/GenBank/DDBJ databases">
        <title>Shimia ponticola sp. nov., isolated from seawater.</title>
        <authorList>
            <person name="Kim Y.-O."/>
            <person name="Yoon J.-H."/>
        </authorList>
    </citation>
    <scope>NUCLEOTIDE SEQUENCE [LARGE SCALE GENOMIC DNA]</scope>
    <source>
        <strain evidence="5 6">MYP11</strain>
    </source>
</reference>
<dbReference type="AlphaFoldDB" id="A0A4S4NB93"/>
<protein>
    <recommendedName>
        <fullName evidence="3">Probable oxidoreductase</fullName>
    </recommendedName>
</protein>
<dbReference type="OrthoDB" id="9785826at2"/>
<sequence>MAQSDQIPTGSDFTAKSTGTEVLGKIDLNGKTAIVTGGYSGIGLETVRALTAKGVRVIVPVRSPKKARDALAPLGDAVESAPMDLADLASVQAFAASVVNGLGQLDLLINNAGIMACPETRVGPGWEAQFGVNHMGHFALTKALMPLLQKTPGARVVSLSSTGHKLSGIRWDDIQYTQTDYDKWQAYGQAKTANALFANALSRRLKEGGGLAFSVHPGGIFTPLQRHLPKEEMVALGWLDETGAPSQLAKDGFKTPEQGCATTLWAATAPALDGKPGVYCEDCDIAANTAEGSPTERYFGVNAHAADDAAAERLWDLSEALLSSA</sequence>
<accession>A0A4S4NB93</accession>
<dbReference type="FunFam" id="3.40.50.720:FF:000594">
    <property type="entry name" value="Short-chain oxidoreductase"/>
    <property type="match status" value="1"/>
</dbReference>
<dbReference type="PRINTS" id="PR00080">
    <property type="entry name" value="SDRFAMILY"/>
</dbReference>
<dbReference type="EMBL" id="SRKY01000004">
    <property type="protein sequence ID" value="THH35288.1"/>
    <property type="molecule type" value="Genomic_DNA"/>
</dbReference>
<dbReference type="GO" id="GO:0016491">
    <property type="term" value="F:oxidoreductase activity"/>
    <property type="evidence" value="ECO:0007669"/>
    <property type="project" value="UniProtKB-KW"/>
</dbReference>
<evidence type="ECO:0000256" key="2">
    <source>
        <dbReference type="ARBA" id="ARBA00023002"/>
    </source>
</evidence>
<dbReference type="Gene3D" id="3.40.50.720">
    <property type="entry name" value="NAD(P)-binding Rossmann-like Domain"/>
    <property type="match status" value="1"/>
</dbReference>
<evidence type="ECO:0000313" key="5">
    <source>
        <dbReference type="EMBL" id="THH35288.1"/>
    </source>
</evidence>
<dbReference type="NCBIfam" id="NF004845">
    <property type="entry name" value="PRK06196.1"/>
    <property type="match status" value="1"/>
</dbReference>
<dbReference type="PRINTS" id="PR00081">
    <property type="entry name" value="GDHRDH"/>
</dbReference>
<dbReference type="Pfam" id="PF00106">
    <property type="entry name" value="adh_short"/>
    <property type="match status" value="1"/>
</dbReference>
<comment type="caution">
    <text evidence="5">The sequence shown here is derived from an EMBL/GenBank/DDBJ whole genome shotgun (WGS) entry which is preliminary data.</text>
</comment>
<proteinExistence type="inferred from homology"/>
<name>A0A4S4NB93_9RHOB</name>
<evidence type="ECO:0000313" key="6">
    <source>
        <dbReference type="Proteomes" id="UP000306602"/>
    </source>
</evidence>
<dbReference type="InterPro" id="IPR036291">
    <property type="entry name" value="NAD(P)-bd_dom_sf"/>
</dbReference>
<keyword evidence="2" id="KW-0560">Oxidoreductase</keyword>
<dbReference type="PANTHER" id="PTHR24320:SF148">
    <property type="entry name" value="NAD(P)-BINDING ROSSMANN-FOLD SUPERFAMILY PROTEIN"/>
    <property type="match status" value="1"/>
</dbReference>
<dbReference type="SUPFAM" id="SSF51735">
    <property type="entry name" value="NAD(P)-binding Rossmann-fold domains"/>
    <property type="match status" value="1"/>
</dbReference>
<dbReference type="InterPro" id="IPR002347">
    <property type="entry name" value="SDR_fam"/>
</dbReference>
<evidence type="ECO:0000256" key="4">
    <source>
        <dbReference type="RuleBase" id="RU000363"/>
    </source>
</evidence>
<comment type="similarity">
    <text evidence="1 4">Belongs to the short-chain dehydrogenases/reductases (SDR) family.</text>
</comment>
<dbReference type="Proteomes" id="UP000306602">
    <property type="component" value="Unassembled WGS sequence"/>
</dbReference>
<dbReference type="PANTHER" id="PTHR24320">
    <property type="entry name" value="RETINOL DEHYDROGENASE"/>
    <property type="match status" value="1"/>
</dbReference>
<evidence type="ECO:0000256" key="1">
    <source>
        <dbReference type="ARBA" id="ARBA00006484"/>
    </source>
</evidence>